<evidence type="ECO:0000313" key="1">
    <source>
        <dbReference type="EnsemblPlants" id="OMERI12G06100.1"/>
    </source>
</evidence>
<name>A0A0E0FBA5_9ORYZ</name>
<proteinExistence type="predicted"/>
<dbReference type="AlphaFoldDB" id="A0A0E0FBA5"/>
<dbReference type="Gramene" id="OMERI12G06100.1">
    <property type="protein sequence ID" value="OMERI12G06100.1"/>
    <property type="gene ID" value="OMERI12G06100"/>
</dbReference>
<evidence type="ECO:0000313" key="2">
    <source>
        <dbReference type="Proteomes" id="UP000008021"/>
    </source>
</evidence>
<accession>A0A0E0FBA5</accession>
<reference evidence="1" key="1">
    <citation type="submission" date="2015-04" db="UniProtKB">
        <authorList>
            <consortium name="EnsemblPlants"/>
        </authorList>
    </citation>
    <scope>IDENTIFICATION</scope>
</reference>
<dbReference type="HOGENOM" id="CLU_1542501_0_0_1"/>
<organism evidence="1">
    <name type="scientific">Oryza meridionalis</name>
    <dbReference type="NCBI Taxonomy" id="40149"/>
    <lineage>
        <taxon>Eukaryota</taxon>
        <taxon>Viridiplantae</taxon>
        <taxon>Streptophyta</taxon>
        <taxon>Embryophyta</taxon>
        <taxon>Tracheophyta</taxon>
        <taxon>Spermatophyta</taxon>
        <taxon>Magnoliopsida</taxon>
        <taxon>Liliopsida</taxon>
        <taxon>Poales</taxon>
        <taxon>Poaceae</taxon>
        <taxon>BOP clade</taxon>
        <taxon>Oryzoideae</taxon>
        <taxon>Oryzeae</taxon>
        <taxon>Oryzinae</taxon>
        <taxon>Oryza</taxon>
    </lineage>
</organism>
<sequence length="174" mass="19748">MAAAAAGTPPQLMPHAPSGLLVILRRRRAMIPGDHSSGPAELSPDCFDPKAPDDPATCFAHDEKDLESDETVWALYERWCSFHSAEHDHDDMVRWFGCFKDRARRIIEFDKSSKPYTWGAGAWGLNIFAVLCCLVDTGFDLCNDHIREKYYLIDNQEVLGFQIKFRSLLKKKTT</sequence>
<evidence type="ECO:0008006" key="3">
    <source>
        <dbReference type="Google" id="ProtNLM"/>
    </source>
</evidence>
<dbReference type="STRING" id="40149.A0A0E0FBA5"/>
<reference evidence="1" key="2">
    <citation type="submission" date="2018-05" db="EMBL/GenBank/DDBJ databases">
        <title>OmerRS3 (Oryza meridionalis Reference Sequence Version 3).</title>
        <authorList>
            <person name="Zhang J."/>
            <person name="Kudrna D."/>
            <person name="Lee S."/>
            <person name="Talag J."/>
            <person name="Welchert J."/>
            <person name="Wing R.A."/>
        </authorList>
    </citation>
    <scope>NUCLEOTIDE SEQUENCE [LARGE SCALE GENOMIC DNA]</scope>
    <source>
        <strain evidence="1">cv. OR44</strain>
    </source>
</reference>
<keyword evidence="2" id="KW-1185">Reference proteome</keyword>
<dbReference type="EnsemblPlants" id="OMERI12G06100.1">
    <property type="protein sequence ID" value="OMERI12G06100.1"/>
    <property type="gene ID" value="OMERI12G06100"/>
</dbReference>
<protein>
    <recommendedName>
        <fullName evidence="3">Cathepsin propeptide inhibitor domain-containing protein</fullName>
    </recommendedName>
</protein>
<dbReference type="Proteomes" id="UP000008021">
    <property type="component" value="Chromosome 12"/>
</dbReference>